<accession>A0AAN8X1G0</accession>
<dbReference type="EC" id="4.6.1.19" evidence="3"/>
<dbReference type="GO" id="GO:0005576">
    <property type="term" value="C:extracellular region"/>
    <property type="evidence" value="ECO:0007669"/>
    <property type="project" value="TreeGrafter"/>
</dbReference>
<dbReference type="PANTHER" id="PTHR11240">
    <property type="entry name" value="RIBONUCLEASE T2"/>
    <property type="match status" value="1"/>
</dbReference>
<reference evidence="3 4" key="1">
    <citation type="submission" date="2023-11" db="EMBL/GenBank/DDBJ databases">
        <title>Halocaridina rubra genome assembly.</title>
        <authorList>
            <person name="Smith C."/>
        </authorList>
    </citation>
    <scope>NUCLEOTIDE SEQUENCE [LARGE SCALE GENOMIC DNA]</scope>
    <source>
        <strain evidence="3">EP-1</strain>
        <tissue evidence="3">Whole</tissue>
    </source>
</reference>
<proteinExistence type="inferred from homology"/>
<dbReference type="Gene3D" id="3.90.730.10">
    <property type="entry name" value="Ribonuclease T2-like"/>
    <property type="match status" value="1"/>
</dbReference>
<dbReference type="InterPro" id="IPR036430">
    <property type="entry name" value="RNase_T2-like_sf"/>
</dbReference>
<evidence type="ECO:0000256" key="2">
    <source>
        <dbReference type="RuleBase" id="RU004328"/>
    </source>
</evidence>
<dbReference type="GO" id="GO:0006401">
    <property type="term" value="P:RNA catabolic process"/>
    <property type="evidence" value="ECO:0007669"/>
    <property type="project" value="TreeGrafter"/>
</dbReference>
<evidence type="ECO:0000313" key="3">
    <source>
        <dbReference type="EMBL" id="KAK7076230.1"/>
    </source>
</evidence>
<organism evidence="3 4">
    <name type="scientific">Halocaridina rubra</name>
    <name type="common">Hawaiian red shrimp</name>
    <dbReference type="NCBI Taxonomy" id="373956"/>
    <lineage>
        <taxon>Eukaryota</taxon>
        <taxon>Metazoa</taxon>
        <taxon>Ecdysozoa</taxon>
        <taxon>Arthropoda</taxon>
        <taxon>Crustacea</taxon>
        <taxon>Multicrustacea</taxon>
        <taxon>Malacostraca</taxon>
        <taxon>Eumalacostraca</taxon>
        <taxon>Eucarida</taxon>
        <taxon>Decapoda</taxon>
        <taxon>Pleocyemata</taxon>
        <taxon>Caridea</taxon>
        <taxon>Atyoidea</taxon>
        <taxon>Atyidae</taxon>
        <taxon>Halocaridina</taxon>
    </lineage>
</organism>
<sequence length="125" mass="14542">PTKFGTIGPNFCNKTWGFHESEIIGIEKFLVKYWGNIYAEDAMTSLWKHEWVKHGTCAAELPSLNSEEKYFAKGLEWVTHYDYVSVLGKHSIYPDDIETYARQDLFDAIKNTFDVNPHIDCIYNK</sequence>
<gene>
    <name evidence="3" type="primary">RNaseX25</name>
    <name evidence="3" type="ORF">SK128_006619</name>
</gene>
<dbReference type="PROSITE" id="PS00531">
    <property type="entry name" value="RNASE_T2_2"/>
    <property type="match status" value="1"/>
</dbReference>
<evidence type="ECO:0000256" key="1">
    <source>
        <dbReference type="ARBA" id="ARBA00007469"/>
    </source>
</evidence>
<dbReference type="GO" id="GO:0003723">
    <property type="term" value="F:RNA binding"/>
    <property type="evidence" value="ECO:0007669"/>
    <property type="project" value="InterPro"/>
</dbReference>
<dbReference type="InterPro" id="IPR033130">
    <property type="entry name" value="RNase_T2_His_AS_2"/>
</dbReference>
<comment type="similarity">
    <text evidence="1 2">Belongs to the RNase T2 family.</text>
</comment>
<dbReference type="EMBL" id="JAXCGZ010009769">
    <property type="protein sequence ID" value="KAK7076230.1"/>
    <property type="molecule type" value="Genomic_DNA"/>
</dbReference>
<dbReference type="Proteomes" id="UP001381693">
    <property type="component" value="Unassembled WGS sequence"/>
</dbReference>
<protein>
    <submittedName>
        <fullName evidence="3">RNase T2</fullName>
        <ecNumber evidence="3">4.6.1.19</ecNumber>
    </submittedName>
</protein>
<comment type="caution">
    <text evidence="3">The sequence shown here is derived from an EMBL/GenBank/DDBJ whole genome shotgun (WGS) entry which is preliminary data.</text>
</comment>
<dbReference type="PANTHER" id="PTHR11240:SF22">
    <property type="entry name" value="RIBONUCLEASE T2"/>
    <property type="match status" value="1"/>
</dbReference>
<dbReference type="AlphaFoldDB" id="A0AAN8X1G0"/>
<feature type="non-terminal residue" evidence="3">
    <location>
        <position position="125"/>
    </location>
</feature>
<evidence type="ECO:0000313" key="4">
    <source>
        <dbReference type="Proteomes" id="UP001381693"/>
    </source>
</evidence>
<dbReference type="Pfam" id="PF00445">
    <property type="entry name" value="Ribonuclease_T2"/>
    <property type="match status" value="1"/>
</dbReference>
<dbReference type="SUPFAM" id="SSF55895">
    <property type="entry name" value="Ribonuclease Rh-like"/>
    <property type="match status" value="1"/>
</dbReference>
<feature type="non-terminal residue" evidence="3">
    <location>
        <position position="1"/>
    </location>
</feature>
<name>A0AAN8X1G0_HALRR</name>
<dbReference type="GO" id="GO:0033897">
    <property type="term" value="F:ribonuclease T2 activity"/>
    <property type="evidence" value="ECO:0007669"/>
    <property type="project" value="UniProtKB-EC"/>
</dbReference>
<dbReference type="InterPro" id="IPR001568">
    <property type="entry name" value="RNase_T2-like"/>
</dbReference>
<keyword evidence="4" id="KW-1185">Reference proteome</keyword>
<keyword evidence="3" id="KW-0456">Lyase</keyword>